<organism evidence="2 3">
    <name type="scientific">Candidatus Daviesbacteria bacterium RIFCSPLOWO2_01_FULL_39_12</name>
    <dbReference type="NCBI Taxonomy" id="1797785"/>
    <lineage>
        <taxon>Bacteria</taxon>
        <taxon>Candidatus Daviesiibacteriota</taxon>
    </lineage>
</organism>
<evidence type="ECO:0000259" key="1">
    <source>
        <dbReference type="Pfam" id="PF00534"/>
    </source>
</evidence>
<dbReference type="InterPro" id="IPR001296">
    <property type="entry name" value="Glyco_trans_1"/>
</dbReference>
<evidence type="ECO:0000313" key="3">
    <source>
        <dbReference type="Proteomes" id="UP000178565"/>
    </source>
</evidence>
<gene>
    <name evidence="2" type="ORF">A3B45_00280</name>
</gene>
<dbReference type="Pfam" id="PF00534">
    <property type="entry name" value="Glycos_transf_1"/>
    <property type="match status" value="1"/>
</dbReference>
<dbReference type="GO" id="GO:0016757">
    <property type="term" value="F:glycosyltransferase activity"/>
    <property type="evidence" value="ECO:0007669"/>
    <property type="project" value="TreeGrafter"/>
</dbReference>
<dbReference type="Proteomes" id="UP000178565">
    <property type="component" value="Unassembled WGS sequence"/>
</dbReference>
<dbReference type="PANTHER" id="PTHR45947:SF3">
    <property type="entry name" value="SULFOQUINOVOSYL TRANSFERASE SQD2"/>
    <property type="match status" value="1"/>
</dbReference>
<dbReference type="SUPFAM" id="SSF53756">
    <property type="entry name" value="UDP-Glycosyltransferase/glycogen phosphorylase"/>
    <property type="match status" value="1"/>
</dbReference>
<dbReference type="STRING" id="1797785.A3B45_00280"/>
<protein>
    <recommendedName>
        <fullName evidence="1">Glycosyl transferase family 1 domain-containing protein</fullName>
    </recommendedName>
</protein>
<reference evidence="2 3" key="1">
    <citation type="journal article" date="2016" name="Nat. Commun.">
        <title>Thousands of microbial genomes shed light on interconnected biogeochemical processes in an aquifer system.</title>
        <authorList>
            <person name="Anantharaman K."/>
            <person name="Brown C.T."/>
            <person name="Hug L.A."/>
            <person name="Sharon I."/>
            <person name="Castelle C.J."/>
            <person name="Probst A.J."/>
            <person name="Thomas B.C."/>
            <person name="Singh A."/>
            <person name="Wilkins M.J."/>
            <person name="Karaoz U."/>
            <person name="Brodie E.L."/>
            <person name="Williams K.H."/>
            <person name="Hubbard S.S."/>
            <person name="Banfield J.F."/>
        </authorList>
    </citation>
    <scope>NUCLEOTIDE SEQUENCE [LARGE SCALE GENOMIC DNA]</scope>
</reference>
<dbReference type="InterPro" id="IPR050194">
    <property type="entry name" value="Glycosyltransferase_grp1"/>
</dbReference>
<dbReference type="EMBL" id="MFDM01000023">
    <property type="protein sequence ID" value="OGE42630.1"/>
    <property type="molecule type" value="Genomic_DNA"/>
</dbReference>
<feature type="domain" description="Glycosyl transferase family 1" evidence="1">
    <location>
        <begin position="211"/>
        <end position="375"/>
    </location>
</feature>
<sequence length="399" mass="46064">MDLKPKFLFFALAAMGKGISGSDRIFMEFARVWSKKNIIQIFVWQEGYQMCQRQKLIGSSIKYQVSSMEPWYKFGFFVNYFARVIEGIRIGLTVKIANPEKNIVYSASEFWMDCLPAFILKIRYPKLRWVAAWFQTAPKPWIGFTEGERVNTYRLRAFFYWFVQLPIKPLIVRFVDFILVNNEEEKKQFLNLNSLNKIIVVLGAVNLTEINKWKEKGGKLPKIYNAVFQGRFHPQKGVLELVDIWKLVVIKKPHARLVMIGDGPLMGSVKGKVKREKLEKNIALTGYLFDGEEKYKIFSQSRLVVHPAFYDSGGMAAAEAMVFGIPTVGFDLKAFKSYYPQGMMKVKIGDLNSFAKVIIKLLDDPRLATKIGGQALEMIEKNWSWDKRAAQVFNQIVRE</sequence>
<proteinExistence type="predicted"/>
<comment type="caution">
    <text evidence="2">The sequence shown here is derived from an EMBL/GenBank/DDBJ whole genome shotgun (WGS) entry which is preliminary data.</text>
</comment>
<dbReference type="Gene3D" id="3.40.50.2000">
    <property type="entry name" value="Glycogen Phosphorylase B"/>
    <property type="match status" value="2"/>
</dbReference>
<dbReference type="PANTHER" id="PTHR45947">
    <property type="entry name" value="SULFOQUINOVOSYL TRANSFERASE SQD2"/>
    <property type="match status" value="1"/>
</dbReference>
<dbReference type="AlphaFoldDB" id="A0A1F5KP51"/>
<accession>A0A1F5KP51</accession>
<name>A0A1F5KP51_9BACT</name>
<evidence type="ECO:0000313" key="2">
    <source>
        <dbReference type="EMBL" id="OGE42630.1"/>
    </source>
</evidence>
<dbReference type="CDD" id="cd03801">
    <property type="entry name" value="GT4_PimA-like"/>
    <property type="match status" value="1"/>
</dbReference>